<dbReference type="EnsemblMetazoa" id="CJA06702b.1">
    <property type="protein sequence ID" value="CJA06702b.1"/>
    <property type="gene ID" value="WBGene00125906"/>
</dbReference>
<feature type="transmembrane region" description="Helical" evidence="1">
    <location>
        <begin position="12"/>
        <end position="34"/>
    </location>
</feature>
<name>A0A8R1DNU9_CAEJA</name>
<reference evidence="3" key="1">
    <citation type="submission" date="2010-08" db="EMBL/GenBank/DDBJ databases">
        <authorList>
            <consortium name="Caenorhabditis japonica Sequencing Consortium"/>
            <person name="Wilson R.K."/>
        </authorList>
    </citation>
    <scope>NUCLEOTIDE SEQUENCE [LARGE SCALE GENOMIC DNA]</scope>
    <source>
        <strain evidence="3">DF5081</strain>
    </source>
</reference>
<keyword evidence="1" id="KW-1133">Transmembrane helix</keyword>
<dbReference type="Proteomes" id="UP000005237">
    <property type="component" value="Unassembled WGS sequence"/>
</dbReference>
<keyword evidence="1" id="KW-0472">Membrane</keyword>
<sequence>MANHDICSKTLWILSVPLAVLLVLFIALTAYATYSFHIFVPIAPDNSIDCEYMFNTTSEVYLDYLENRTLLEPTRNDRNCFQIRRRRYLPADMPKSMAGNHNMFFIRVVSKVP</sequence>
<evidence type="ECO:0000256" key="1">
    <source>
        <dbReference type="SAM" id="Phobius"/>
    </source>
</evidence>
<evidence type="ECO:0000313" key="3">
    <source>
        <dbReference type="Proteomes" id="UP000005237"/>
    </source>
</evidence>
<accession>A0A8R1DNU9</accession>
<protein>
    <submittedName>
        <fullName evidence="2">Uncharacterized protein</fullName>
    </submittedName>
</protein>
<keyword evidence="1" id="KW-0812">Transmembrane</keyword>
<evidence type="ECO:0000313" key="2">
    <source>
        <dbReference type="EnsemblMetazoa" id="CJA06702b.1"/>
    </source>
</evidence>
<organism evidence="2 3">
    <name type="scientific">Caenorhabditis japonica</name>
    <dbReference type="NCBI Taxonomy" id="281687"/>
    <lineage>
        <taxon>Eukaryota</taxon>
        <taxon>Metazoa</taxon>
        <taxon>Ecdysozoa</taxon>
        <taxon>Nematoda</taxon>
        <taxon>Chromadorea</taxon>
        <taxon>Rhabditida</taxon>
        <taxon>Rhabditina</taxon>
        <taxon>Rhabditomorpha</taxon>
        <taxon>Rhabditoidea</taxon>
        <taxon>Rhabditidae</taxon>
        <taxon>Peloderinae</taxon>
        <taxon>Caenorhabditis</taxon>
    </lineage>
</organism>
<reference evidence="2" key="2">
    <citation type="submission" date="2022-06" db="UniProtKB">
        <authorList>
            <consortium name="EnsemblMetazoa"/>
        </authorList>
    </citation>
    <scope>IDENTIFICATION</scope>
    <source>
        <strain evidence="2">DF5081</strain>
    </source>
</reference>
<keyword evidence="3" id="KW-1185">Reference proteome</keyword>
<proteinExistence type="predicted"/>
<dbReference type="AlphaFoldDB" id="A0A8R1DNU9"/>